<dbReference type="KEGG" id="palw:PSAL_038170"/>
<accession>A0A418SDA6</accession>
<dbReference type="EMBL" id="CP060439">
    <property type="protein sequence ID" value="QPM92553.1"/>
    <property type="molecule type" value="Genomic_DNA"/>
</dbReference>
<reference evidence="2 3" key="1">
    <citation type="submission" date="2020-08" db="EMBL/GenBank/DDBJ databases">
        <title>Genome sequence of Rhodobacteraceae bacterium Lw-13e.</title>
        <authorList>
            <person name="Poehlein A."/>
            <person name="Wolter L."/>
            <person name="Daniel R."/>
            <person name="Brinkhoff T."/>
        </authorList>
    </citation>
    <scope>NUCLEOTIDE SEQUENCE [LARGE SCALE GENOMIC DNA]</scope>
    <source>
        <strain evidence="2 3">Lw-13e</strain>
        <plasmid evidence="2 3">p49</plasmid>
    </source>
</reference>
<proteinExistence type="predicted"/>
<feature type="domain" description="Glycosyl transferase family 28 C-terminal" evidence="1">
    <location>
        <begin position="1"/>
        <end position="108"/>
    </location>
</feature>
<sequence length="156" mass="17312">MIFLTLGTQLPFDRLVEAVDNAVDGLDEEIFGQIGKSGYKPKNMQVTDYMTPREFNDRFAAARVIVAHAGIGSILSGFNAGKPLVIMARRAELGEHRNDHQLATVAQMQRIPGIHVAETTEDLRRYFADPDLLAMSAGETPERTRLIGNLRKEIFG</sequence>
<keyword evidence="3" id="KW-1185">Reference proteome</keyword>
<protein>
    <recommendedName>
        <fullName evidence="1">Glycosyl transferase family 28 C-terminal domain-containing protein</fullName>
    </recommendedName>
</protein>
<evidence type="ECO:0000313" key="2">
    <source>
        <dbReference type="EMBL" id="QPM92553.1"/>
    </source>
</evidence>
<dbReference type="GO" id="GO:0016758">
    <property type="term" value="F:hexosyltransferase activity"/>
    <property type="evidence" value="ECO:0007669"/>
    <property type="project" value="InterPro"/>
</dbReference>
<geneLocation type="plasmid" evidence="2 3">
    <name>p49</name>
</geneLocation>
<dbReference type="OrthoDB" id="7186565at2"/>
<evidence type="ECO:0000259" key="1">
    <source>
        <dbReference type="Pfam" id="PF04101"/>
    </source>
</evidence>
<dbReference type="SUPFAM" id="SSF53756">
    <property type="entry name" value="UDP-Glycosyltransferase/glycogen phosphorylase"/>
    <property type="match status" value="1"/>
</dbReference>
<gene>
    <name evidence="2" type="ORF">PSAL_038170</name>
</gene>
<dbReference type="Pfam" id="PF04101">
    <property type="entry name" value="Glyco_tran_28_C"/>
    <property type="match status" value="1"/>
</dbReference>
<name>A0A418SDA6_9RHOB</name>
<dbReference type="RefSeq" id="WP_119840354.1">
    <property type="nucleotide sequence ID" value="NZ_CP060439.1"/>
</dbReference>
<keyword evidence="2" id="KW-0614">Plasmid</keyword>
<evidence type="ECO:0000313" key="3">
    <source>
        <dbReference type="Proteomes" id="UP000283786"/>
    </source>
</evidence>
<dbReference type="InterPro" id="IPR007235">
    <property type="entry name" value="Glyco_trans_28_C"/>
</dbReference>
<dbReference type="Proteomes" id="UP000283786">
    <property type="component" value="Plasmid p49"/>
</dbReference>
<organism evidence="2 3">
    <name type="scientific">Pseudooceanicola algae</name>
    <dbReference type="NCBI Taxonomy" id="1537215"/>
    <lineage>
        <taxon>Bacteria</taxon>
        <taxon>Pseudomonadati</taxon>
        <taxon>Pseudomonadota</taxon>
        <taxon>Alphaproteobacteria</taxon>
        <taxon>Rhodobacterales</taxon>
        <taxon>Paracoccaceae</taxon>
        <taxon>Pseudooceanicola</taxon>
    </lineage>
</organism>
<dbReference type="AlphaFoldDB" id="A0A418SDA6"/>
<dbReference type="Gene3D" id="3.40.50.2000">
    <property type="entry name" value="Glycogen Phosphorylase B"/>
    <property type="match status" value="1"/>
</dbReference>